<reference evidence="2 3" key="1">
    <citation type="submission" date="2015-12" db="EMBL/GenBank/DDBJ databases">
        <authorList>
            <person name="Lauer A."/>
            <person name="Humrighouse B."/>
            <person name="Loparev V."/>
            <person name="Shewmaker P.L."/>
            <person name="Whitney A.M."/>
            <person name="McLaughlin R.W."/>
        </authorList>
    </citation>
    <scope>NUCLEOTIDE SEQUENCE [LARGE SCALE GENOMIC DNA]</scope>
    <source>
        <strain evidence="2 3">LMG 23085</strain>
    </source>
</reference>
<dbReference type="EMBL" id="CP013614">
    <property type="protein sequence ID" value="ALS01487.1"/>
    <property type="molecule type" value="Genomic_DNA"/>
</dbReference>
<evidence type="ECO:0000256" key="1">
    <source>
        <dbReference type="SAM" id="Phobius"/>
    </source>
</evidence>
<protein>
    <submittedName>
        <fullName evidence="2">Uncharacterized protein</fullName>
    </submittedName>
</protein>
<sequence length="361" mass="41035">MKTTQKQRKGRIMLFISIIPAILSIITITEKVIIPFIGTIEVTQNKTEPVYNPESLNNSYVIAKPTDIQESNDSYFFLTNVSTLQNNTSKNLIVSDATIEIDDIQPIKEADLEISYGLEDNQLIIFIINNGLGNSKDSEFKLSVILEDIDQVENKLSSKDVENLFLTKTKRKDSLYSGDILKSFELNLSDELHRLFEKNEKYRAIKFELTELASNKKFKIHSIYYDRTNKSFTFSGMGAGGRDKTAVLLLDVSNTSNKYSVPVNKKIAANSTEQINLFIVPNQSSKIIYSVKYSTSNSKYTKATKKIESTITVPLYNTSYSPNGPFFKSLIKNQITRYQHNTNSNLQKEIGYDYKKVLDSH</sequence>
<evidence type="ECO:0000313" key="2">
    <source>
        <dbReference type="EMBL" id="ALS01487.1"/>
    </source>
</evidence>
<organism evidence="2 3">
    <name type="scientific">Enterococcus silesiacus</name>
    <dbReference type="NCBI Taxonomy" id="332949"/>
    <lineage>
        <taxon>Bacteria</taxon>
        <taxon>Bacillati</taxon>
        <taxon>Bacillota</taxon>
        <taxon>Bacilli</taxon>
        <taxon>Lactobacillales</taxon>
        <taxon>Enterococcaceae</taxon>
        <taxon>Enterococcus</taxon>
    </lineage>
</organism>
<gene>
    <name evidence="2" type="ORF">ATZ33_08940</name>
</gene>
<keyword evidence="1" id="KW-1133">Transmembrane helix</keyword>
<accession>A0ABN4J9N8</accession>
<keyword evidence="3" id="KW-1185">Reference proteome</keyword>
<keyword evidence="1" id="KW-0812">Transmembrane</keyword>
<proteinExistence type="predicted"/>
<dbReference type="Proteomes" id="UP000065511">
    <property type="component" value="Chromosome"/>
</dbReference>
<feature type="transmembrane region" description="Helical" evidence="1">
    <location>
        <begin position="12"/>
        <end position="29"/>
    </location>
</feature>
<name>A0ABN4J9N8_9ENTE</name>
<evidence type="ECO:0000313" key="3">
    <source>
        <dbReference type="Proteomes" id="UP000065511"/>
    </source>
</evidence>
<keyword evidence="1" id="KW-0472">Membrane</keyword>